<keyword evidence="1" id="KW-1133">Transmembrane helix</keyword>
<name>A0A1R4HHC8_9GAMM</name>
<protein>
    <recommendedName>
        <fullName evidence="4">Dynamin family protein</fullName>
    </recommendedName>
</protein>
<dbReference type="RefSeq" id="WP_087148207.1">
    <property type="nucleotide sequence ID" value="NZ_FUKJ01000420.1"/>
</dbReference>
<feature type="transmembrane region" description="Helical" evidence="1">
    <location>
        <begin position="325"/>
        <end position="345"/>
    </location>
</feature>
<keyword evidence="3" id="KW-1185">Reference proteome</keyword>
<accession>A0A1R4HHC8</accession>
<evidence type="ECO:0000313" key="2">
    <source>
        <dbReference type="EMBL" id="SJM95421.1"/>
    </source>
</evidence>
<evidence type="ECO:0008006" key="4">
    <source>
        <dbReference type="Google" id="ProtNLM"/>
    </source>
</evidence>
<organism evidence="2 3">
    <name type="scientific">Crenothrix polyspora</name>
    <dbReference type="NCBI Taxonomy" id="360316"/>
    <lineage>
        <taxon>Bacteria</taxon>
        <taxon>Pseudomonadati</taxon>
        <taxon>Pseudomonadota</taxon>
        <taxon>Gammaproteobacteria</taxon>
        <taxon>Methylococcales</taxon>
        <taxon>Crenotrichaceae</taxon>
        <taxon>Crenothrix</taxon>
    </lineage>
</organism>
<dbReference type="Proteomes" id="UP000195442">
    <property type="component" value="Unassembled WGS sequence"/>
</dbReference>
<dbReference type="Gene3D" id="3.40.50.300">
    <property type="entry name" value="P-loop containing nucleotide triphosphate hydrolases"/>
    <property type="match status" value="1"/>
</dbReference>
<dbReference type="InterPro" id="IPR027417">
    <property type="entry name" value="P-loop_NTPase"/>
</dbReference>
<dbReference type="AlphaFoldDB" id="A0A1R4HHC8"/>
<gene>
    <name evidence="2" type="ORF">CRENPOLYSF2_560005</name>
</gene>
<dbReference type="EMBL" id="FUKJ01000420">
    <property type="protein sequence ID" value="SJM95421.1"/>
    <property type="molecule type" value="Genomic_DNA"/>
</dbReference>
<feature type="transmembrane region" description="Helical" evidence="1">
    <location>
        <begin position="351"/>
        <end position="372"/>
    </location>
</feature>
<reference evidence="3" key="1">
    <citation type="submission" date="2017-02" db="EMBL/GenBank/DDBJ databases">
        <authorList>
            <person name="Daims H."/>
        </authorList>
    </citation>
    <scope>NUCLEOTIDE SEQUENCE [LARGE SCALE GENOMIC DNA]</scope>
</reference>
<keyword evidence="1" id="KW-0472">Membrane</keyword>
<dbReference type="OrthoDB" id="8541181at2"/>
<evidence type="ECO:0000256" key="1">
    <source>
        <dbReference type="SAM" id="Phobius"/>
    </source>
</evidence>
<evidence type="ECO:0000313" key="3">
    <source>
        <dbReference type="Proteomes" id="UP000195442"/>
    </source>
</evidence>
<keyword evidence="1" id="KW-0812">Transmembrane</keyword>
<sequence>MTEKTVSKYLLNLEKHFANDNPILLKAAKIFHELDQVEYDLGLIDMDETTATKNSWWPIVSLIGGNSTAKSRFINSYFGSELLFSGIQASHHKFTALLHGLQSASTILPGTALDVDHRYPFYQISHKIEQQQAGEGERINAYLELRTLNSDRLKNRLFIDAPNMSAAVSNPVISLLTQHVVENSDLVFVFTDIFDSSTPLIDELITHITRQQDLNKFVYLIDGPAPTFYPTRHDDLIASWQRKLAEFGLDTGQFIVVPNQQSLSSPTNRMDFAEIDQRMANADHNRSYRILHALELNIRELDSVLIPEVKQGIAIWKDRSNMSSLIVLGFIASLVVLAEVQIGVLDLLIDPIIGPIMLAVLVAIMIPLHLMFNKLYAKFTIEQLNARQKELRLMESLSGLFEKNLTFSRIMLPLSEPVGWNKKTRTRLAQMSDKTKALVQSLNDSFSAYRDQVQS</sequence>
<proteinExistence type="predicted"/>